<feature type="transmembrane region" description="Helical" evidence="1">
    <location>
        <begin position="59"/>
        <end position="84"/>
    </location>
</feature>
<dbReference type="EMBL" id="BAABGA010000058">
    <property type="protein sequence ID" value="GAA4462036.1"/>
    <property type="molecule type" value="Genomic_DNA"/>
</dbReference>
<evidence type="ECO:0000256" key="1">
    <source>
        <dbReference type="SAM" id="Phobius"/>
    </source>
</evidence>
<evidence type="ECO:0000313" key="2">
    <source>
        <dbReference type="EMBL" id="GAA4462036.1"/>
    </source>
</evidence>
<feature type="transmembrane region" description="Helical" evidence="1">
    <location>
        <begin position="17"/>
        <end position="38"/>
    </location>
</feature>
<dbReference type="Proteomes" id="UP001500840">
    <property type="component" value="Unassembled WGS sequence"/>
</dbReference>
<keyword evidence="1" id="KW-1133">Transmembrane helix</keyword>
<keyword evidence="1" id="KW-0472">Membrane</keyword>
<sequence>MVGATYLVVSLTARSDAVGLGAVAIGVAYALSHFTFIIRAFCRLPRNSSLASRPIFNGAWAAFVGGLVYGGCIAIGVTLAYFYVTKGTWNLSLVTNCLIAQFVTVLACGFMAVPGGMIAGVIYSFHRWMRAEAGEEPKSRS</sequence>
<keyword evidence="1" id="KW-0812">Transmembrane</keyword>
<feature type="transmembrane region" description="Helical" evidence="1">
    <location>
        <begin position="99"/>
        <end position="123"/>
    </location>
</feature>
<organism evidence="2 3">
    <name type="scientific">Novipirellula rosea</name>
    <dbReference type="NCBI Taxonomy" id="1031540"/>
    <lineage>
        <taxon>Bacteria</taxon>
        <taxon>Pseudomonadati</taxon>
        <taxon>Planctomycetota</taxon>
        <taxon>Planctomycetia</taxon>
        <taxon>Pirellulales</taxon>
        <taxon>Pirellulaceae</taxon>
        <taxon>Novipirellula</taxon>
    </lineage>
</organism>
<accession>A0ABP8N9C0</accession>
<reference evidence="3" key="1">
    <citation type="journal article" date="2019" name="Int. J. Syst. Evol. Microbiol.">
        <title>The Global Catalogue of Microorganisms (GCM) 10K type strain sequencing project: providing services to taxonomists for standard genome sequencing and annotation.</title>
        <authorList>
            <consortium name="The Broad Institute Genomics Platform"/>
            <consortium name="The Broad Institute Genome Sequencing Center for Infectious Disease"/>
            <person name="Wu L."/>
            <person name="Ma J."/>
        </authorList>
    </citation>
    <scope>NUCLEOTIDE SEQUENCE [LARGE SCALE GENOMIC DNA]</scope>
    <source>
        <strain evidence="3">JCM 17759</strain>
    </source>
</reference>
<proteinExistence type="predicted"/>
<gene>
    <name evidence="2" type="ORF">GCM10023156_45430</name>
</gene>
<evidence type="ECO:0000313" key="3">
    <source>
        <dbReference type="Proteomes" id="UP001500840"/>
    </source>
</evidence>
<name>A0ABP8N9C0_9BACT</name>
<comment type="caution">
    <text evidence="2">The sequence shown here is derived from an EMBL/GenBank/DDBJ whole genome shotgun (WGS) entry which is preliminary data.</text>
</comment>
<keyword evidence="3" id="KW-1185">Reference proteome</keyword>
<protein>
    <submittedName>
        <fullName evidence="2">Uncharacterized protein</fullName>
    </submittedName>
</protein>